<dbReference type="PROSITE" id="PS50975">
    <property type="entry name" value="ATP_GRASP"/>
    <property type="match status" value="1"/>
</dbReference>
<dbReference type="EMBL" id="LR877151">
    <property type="protein sequence ID" value="CAD2216815.1"/>
    <property type="molecule type" value="Genomic_DNA"/>
</dbReference>
<dbReference type="InterPro" id="IPR040570">
    <property type="entry name" value="LAL_C2"/>
</dbReference>
<gene>
    <name evidence="6" type="ORF">ADEAN_000429300</name>
</gene>
<keyword evidence="1 6" id="KW-0436">Ligase</keyword>
<dbReference type="Pfam" id="PF18603">
    <property type="entry name" value="LAL_C2"/>
    <property type="match status" value="1"/>
</dbReference>
<dbReference type="SUPFAM" id="SSF56059">
    <property type="entry name" value="Glutathione synthetase ATP-binding domain-like"/>
    <property type="match status" value="1"/>
</dbReference>
<dbReference type="InterPro" id="IPR013815">
    <property type="entry name" value="ATP_grasp_subdomain_1"/>
</dbReference>
<dbReference type="GO" id="GO:0016874">
    <property type="term" value="F:ligase activity"/>
    <property type="evidence" value="ECO:0007669"/>
    <property type="project" value="UniProtKB-KW"/>
</dbReference>
<evidence type="ECO:0000313" key="6">
    <source>
        <dbReference type="EMBL" id="CAD2216815.1"/>
    </source>
</evidence>
<dbReference type="PANTHER" id="PTHR43585">
    <property type="entry name" value="FUMIPYRROLE BIOSYNTHESIS PROTEIN C"/>
    <property type="match status" value="1"/>
</dbReference>
<dbReference type="GO" id="GO:0046872">
    <property type="term" value="F:metal ion binding"/>
    <property type="evidence" value="ECO:0007669"/>
    <property type="project" value="InterPro"/>
</dbReference>
<organism evidence="6 7">
    <name type="scientific">Angomonas deanei</name>
    <dbReference type="NCBI Taxonomy" id="59799"/>
    <lineage>
        <taxon>Eukaryota</taxon>
        <taxon>Discoba</taxon>
        <taxon>Euglenozoa</taxon>
        <taxon>Kinetoplastea</taxon>
        <taxon>Metakinetoplastina</taxon>
        <taxon>Trypanosomatida</taxon>
        <taxon>Trypanosomatidae</taxon>
        <taxon>Strigomonadinae</taxon>
        <taxon>Angomonas</taxon>
    </lineage>
</organism>
<evidence type="ECO:0000256" key="3">
    <source>
        <dbReference type="ARBA" id="ARBA00022840"/>
    </source>
</evidence>
<evidence type="ECO:0000256" key="1">
    <source>
        <dbReference type="ARBA" id="ARBA00022598"/>
    </source>
</evidence>
<evidence type="ECO:0000259" key="5">
    <source>
        <dbReference type="PROSITE" id="PS50975"/>
    </source>
</evidence>
<keyword evidence="2 4" id="KW-0547">Nucleotide-binding</keyword>
<dbReference type="VEuPathDB" id="TriTrypDB:ADEAN_000429300"/>
<keyword evidence="7" id="KW-1185">Reference proteome</keyword>
<dbReference type="InterPro" id="IPR011761">
    <property type="entry name" value="ATP-grasp"/>
</dbReference>
<dbReference type="InterPro" id="IPR052032">
    <property type="entry name" value="ATP-dep_AA_Ligase"/>
</dbReference>
<dbReference type="Pfam" id="PF13535">
    <property type="entry name" value="ATP-grasp_4"/>
    <property type="match status" value="1"/>
</dbReference>
<dbReference type="OrthoDB" id="434648at2759"/>
<protein>
    <submittedName>
        <fullName evidence="6">ATP-grasp domain/L-amino acid ligase C-terminal domain 2, putative</fullName>
    </submittedName>
</protein>
<dbReference type="Gene3D" id="3.30.1490.20">
    <property type="entry name" value="ATP-grasp fold, A domain"/>
    <property type="match status" value="1"/>
</dbReference>
<sequence length="492" mass="54770">MEGRSIVFLRTSSVARAPVYRHLKSLGLILILVHPLPLLEEFDGIFDHILVQDTCCAAELGPLLEAFLQELQIVPDAIISFDEYAVYTAAVMAASFGFRPIPLPASDIKQTNLKAKFREMCRAYGVHSPKNTILHLPEWCKSFLLQGGKVDTLSDRDREKLERELTPLLADFTFPVVLKPSPGAGSLMARQCRDRQEVVGHALNMWGTFTNYPDSRHLCAVTRNTLCTEDTALSKCSEETQALNLSEKFGFVILVEEYIEGQEVDMDCVVENGELVFCSISDNFDTEPPYFVEKGGLCPSALPLEAKTELTKLLHLYLSMHKEKLHGVLHFEAKYDFKRKKAFVIEVNCRMGSAETNTMIRTCYNGLQLGESFVRCALGLSVREQLSRHVSPSATVVEQLGEGFFPAVCHCASVNLYPTRPGRLVEAAVPTELPYLVAYSVSANPGDLVAPPPTRFYLLCWMVCKGDTAEEAVTRITKATSLFRQEITPVCS</sequence>
<feature type="domain" description="ATP-grasp" evidence="5">
    <location>
        <begin position="118"/>
        <end position="378"/>
    </location>
</feature>
<evidence type="ECO:0000313" key="7">
    <source>
        <dbReference type="Proteomes" id="UP000515908"/>
    </source>
</evidence>
<dbReference type="Gene3D" id="3.30.470.20">
    <property type="entry name" value="ATP-grasp fold, B domain"/>
    <property type="match status" value="1"/>
</dbReference>
<dbReference type="GO" id="GO:0005524">
    <property type="term" value="F:ATP binding"/>
    <property type="evidence" value="ECO:0007669"/>
    <property type="project" value="UniProtKB-UniRule"/>
</dbReference>
<evidence type="ECO:0000256" key="2">
    <source>
        <dbReference type="ARBA" id="ARBA00022741"/>
    </source>
</evidence>
<dbReference type="PANTHER" id="PTHR43585:SF2">
    <property type="entry name" value="ATP-GRASP ENZYME FSQD"/>
    <property type="match status" value="1"/>
</dbReference>
<name>A0A7G2CBI4_9TRYP</name>
<keyword evidence="3 4" id="KW-0067">ATP-binding</keyword>
<evidence type="ECO:0000256" key="4">
    <source>
        <dbReference type="PROSITE-ProRule" id="PRU00409"/>
    </source>
</evidence>
<dbReference type="AlphaFoldDB" id="A0A7G2CBI4"/>
<proteinExistence type="predicted"/>
<reference evidence="6 7" key="1">
    <citation type="submission" date="2020-08" db="EMBL/GenBank/DDBJ databases">
        <authorList>
            <person name="Newling K."/>
            <person name="Davey J."/>
            <person name="Forrester S."/>
        </authorList>
    </citation>
    <scope>NUCLEOTIDE SEQUENCE [LARGE SCALE GENOMIC DNA]</scope>
    <source>
        <strain evidence="7">Crithidia deanei Carvalho (ATCC PRA-265)</strain>
    </source>
</reference>
<dbReference type="Proteomes" id="UP000515908">
    <property type="component" value="Chromosome 07"/>
</dbReference>
<accession>A0A7G2CBI4</accession>